<keyword evidence="7" id="KW-1185">Reference proteome</keyword>
<dbReference type="GO" id="GO:0003700">
    <property type="term" value="F:DNA-binding transcription factor activity"/>
    <property type="evidence" value="ECO:0007669"/>
    <property type="project" value="InterPro"/>
</dbReference>
<dbReference type="Gene3D" id="1.10.1660.10">
    <property type="match status" value="1"/>
</dbReference>
<dbReference type="SUPFAM" id="SSF46955">
    <property type="entry name" value="Putative DNA-binding domain"/>
    <property type="match status" value="1"/>
</dbReference>
<dbReference type="CDD" id="cd01106">
    <property type="entry name" value="HTH_TipAL-Mta"/>
    <property type="match status" value="1"/>
</dbReference>
<dbReference type="SUPFAM" id="SSF89082">
    <property type="entry name" value="Antibiotic binding domain of TipA-like multidrug resistance regulators"/>
    <property type="match status" value="1"/>
</dbReference>
<protein>
    <submittedName>
        <fullName evidence="6">MerR family transcriptional regulator</fullName>
    </submittedName>
</protein>
<dbReference type="Pfam" id="PF13411">
    <property type="entry name" value="MerR_1"/>
    <property type="match status" value="1"/>
</dbReference>
<keyword evidence="4" id="KW-0804">Transcription</keyword>
<proteinExistence type="predicted"/>
<dbReference type="InterPro" id="IPR000551">
    <property type="entry name" value="MerR-type_HTH_dom"/>
</dbReference>
<evidence type="ECO:0000256" key="2">
    <source>
        <dbReference type="ARBA" id="ARBA00023125"/>
    </source>
</evidence>
<name>A0A5N1BH86_9LACT</name>
<dbReference type="Pfam" id="PF07739">
    <property type="entry name" value="TipAS"/>
    <property type="match status" value="1"/>
</dbReference>
<dbReference type="AlphaFoldDB" id="A0A5N1BH86"/>
<dbReference type="InterPro" id="IPR009061">
    <property type="entry name" value="DNA-bd_dom_put_sf"/>
</dbReference>
<dbReference type="EMBL" id="VYVN01000016">
    <property type="protein sequence ID" value="KAA9239455.1"/>
    <property type="molecule type" value="Genomic_DNA"/>
</dbReference>
<dbReference type="GO" id="GO:0003677">
    <property type="term" value="F:DNA binding"/>
    <property type="evidence" value="ECO:0007669"/>
    <property type="project" value="UniProtKB-KW"/>
</dbReference>
<dbReference type="PANTHER" id="PTHR30204:SF90">
    <property type="entry name" value="HTH-TYPE TRANSCRIPTIONAL ACTIVATOR MTA"/>
    <property type="match status" value="1"/>
</dbReference>
<dbReference type="InterPro" id="IPR012925">
    <property type="entry name" value="TipAS_dom"/>
</dbReference>
<organism evidence="6 7">
    <name type="scientific">Aerococcus tenax</name>
    <dbReference type="NCBI Taxonomy" id="3078812"/>
    <lineage>
        <taxon>Bacteria</taxon>
        <taxon>Bacillati</taxon>
        <taxon>Bacillota</taxon>
        <taxon>Bacilli</taxon>
        <taxon>Lactobacillales</taxon>
        <taxon>Aerococcaceae</taxon>
        <taxon>Aerococcus</taxon>
    </lineage>
</organism>
<feature type="domain" description="HTH merR-type" evidence="5">
    <location>
        <begin position="1"/>
        <end position="70"/>
    </location>
</feature>
<accession>A0A5N1BH86</accession>
<sequence length="241" mass="28238">MKTVKEVSKLAGISIRTLHYYDKINLLTPSKRSASGYRLYSHEDLKKLQYILLFKELEFSLKEIKEIINSKNFDKDLALDQQIQLLTLKKEHLENLILFAKGIKVLGVDSVNFQAFDRRNIAHYTQQAKDYWGDTKEYRRYKEKQSQQSKIQKNTIHQQLMLIFVEFSQVKNQNYQSQDAQKLVKKLQEFISTHFYPCSNDILMELGKMYASGGDFTKNIDTFAGEGTANFVQKAINYYCQ</sequence>
<reference evidence="7" key="1">
    <citation type="submission" date="2019-09" db="EMBL/GenBank/DDBJ databases">
        <title>Draft genome sequence assemblies of isolates from the urinary tract.</title>
        <authorList>
            <person name="Mores C.R."/>
            <person name="Putonti C."/>
            <person name="Wolfe A.J."/>
        </authorList>
    </citation>
    <scope>NUCLEOTIDE SEQUENCE [LARGE SCALE GENOMIC DNA]</scope>
    <source>
        <strain evidence="7">UMB8614</strain>
    </source>
</reference>
<dbReference type="PANTHER" id="PTHR30204">
    <property type="entry name" value="REDOX-CYCLING DRUG-SENSING TRANSCRIPTIONAL ACTIVATOR SOXR"/>
    <property type="match status" value="1"/>
</dbReference>
<dbReference type="Gene3D" id="1.10.490.50">
    <property type="entry name" value="Antibiotic binding domain of TipA-like multidrug resistance regulators"/>
    <property type="match status" value="1"/>
</dbReference>
<keyword evidence="1" id="KW-0805">Transcription regulation</keyword>
<evidence type="ECO:0000256" key="4">
    <source>
        <dbReference type="ARBA" id="ARBA00023163"/>
    </source>
</evidence>
<evidence type="ECO:0000313" key="6">
    <source>
        <dbReference type="EMBL" id="KAA9239455.1"/>
    </source>
</evidence>
<dbReference type="Proteomes" id="UP000326476">
    <property type="component" value="Unassembled WGS sequence"/>
</dbReference>
<dbReference type="SMART" id="SM00422">
    <property type="entry name" value="HTH_MERR"/>
    <property type="match status" value="1"/>
</dbReference>
<dbReference type="PRINTS" id="PR00040">
    <property type="entry name" value="HTHMERR"/>
</dbReference>
<gene>
    <name evidence="6" type="ORF">F6I34_06655</name>
</gene>
<keyword evidence="3" id="KW-0010">Activator</keyword>
<dbReference type="PROSITE" id="PS50937">
    <property type="entry name" value="HTH_MERR_2"/>
    <property type="match status" value="1"/>
</dbReference>
<evidence type="ECO:0000313" key="7">
    <source>
        <dbReference type="Proteomes" id="UP000326476"/>
    </source>
</evidence>
<dbReference type="RefSeq" id="WP_111821572.1">
    <property type="nucleotide sequence ID" value="NZ_QMGY01000001.1"/>
</dbReference>
<comment type="caution">
    <text evidence="6">The sequence shown here is derived from an EMBL/GenBank/DDBJ whole genome shotgun (WGS) entry which is preliminary data.</text>
</comment>
<evidence type="ECO:0000256" key="3">
    <source>
        <dbReference type="ARBA" id="ARBA00023159"/>
    </source>
</evidence>
<evidence type="ECO:0000256" key="1">
    <source>
        <dbReference type="ARBA" id="ARBA00023015"/>
    </source>
</evidence>
<dbReference type="InterPro" id="IPR036244">
    <property type="entry name" value="TipA-like_antibiotic-bd"/>
</dbReference>
<dbReference type="InterPro" id="IPR047057">
    <property type="entry name" value="MerR_fam"/>
</dbReference>
<keyword evidence="2" id="KW-0238">DNA-binding</keyword>
<evidence type="ECO:0000259" key="5">
    <source>
        <dbReference type="PROSITE" id="PS50937"/>
    </source>
</evidence>